<keyword evidence="2" id="KW-1185">Reference proteome</keyword>
<gene>
    <name evidence="1" type="ORF">CEXT_267851</name>
</gene>
<dbReference type="AlphaFoldDB" id="A0AAV4V2R2"/>
<protein>
    <submittedName>
        <fullName evidence="1">Uncharacterized protein</fullName>
    </submittedName>
</protein>
<sequence length="146" mass="16758">MWNFLDLTYGEIDSMMVQVTHLQHCLQRVDSVSDALLVLLAAFQEASGPLLIFQAVAKTSGVFSSSDILKIIKIIFGFRKAEFLSFKLRRPVSKRFTAPNPDTDKSLFLPERLDKCINRKVLNWSPEEKEREQSPPCIRVLVHQYC</sequence>
<evidence type="ECO:0000313" key="2">
    <source>
        <dbReference type="Proteomes" id="UP001054945"/>
    </source>
</evidence>
<reference evidence="1 2" key="1">
    <citation type="submission" date="2021-06" db="EMBL/GenBank/DDBJ databases">
        <title>Caerostris extrusa draft genome.</title>
        <authorList>
            <person name="Kono N."/>
            <person name="Arakawa K."/>
        </authorList>
    </citation>
    <scope>NUCLEOTIDE SEQUENCE [LARGE SCALE GENOMIC DNA]</scope>
</reference>
<dbReference type="Proteomes" id="UP001054945">
    <property type="component" value="Unassembled WGS sequence"/>
</dbReference>
<organism evidence="1 2">
    <name type="scientific">Caerostris extrusa</name>
    <name type="common">Bark spider</name>
    <name type="synonym">Caerostris bankana</name>
    <dbReference type="NCBI Taxonomy" id="172846"/>
    <lineage>
        <taxon>Eukaryota</taxon>
        <taxon>Metazoa</taxon>
        <taxon>Ecdysozoa</taxon>
        <taxon>Arthropoda</taxon>
        <taxon>Chelicerata</taxon>
        <taxon>Arachnida</taxon>
        <taxon>Araneae</taxon>
        <taxon>Araneomorphae</taxon>
        <taxon>Entelegynae</taxon>
        <taxon>Araneoidea</taxon>
        <taxon>Araneidae</taxon>
        <taxon>Caerostris</taxon>
    </lineage>
</organism>
<evidence type="ECO:0000313" key="1">
    <source>
        <dbReference type="EMBL" id="GIY64235.1"/>
    </source>
</evidence>
<name>A0AAV4V2R2_CAEEX</name>
<proteinExistence type="predicted"/>
<dbReference type="EMBL" id="BPLR01013847">
    <property type="protein sequence ID" value="GIY64235.1"/>
    <property type="molecule type" value="Genomic_DNA"/>
</dbReference>
<comment type="caution">
    <text evidence="1">The sequence shown here is derived from an EMBL/GenBank/DDBJ whole genome shotgun (WGS) entry which is preliminary data.</text>
</comment>
<accession>A0AAV4V2R2</accession>